<reference evidence="3 4" key="1">
    <citation type="submission" date="2023-01" db="EMBL/GenBank/DDBJ databases">
        <authorList>
            <person name="Whitehead M."/>
        </authorList>
    </citation>
    <scope>NUCLEOTIDE SEQUENCE [LARGE SCALE GENOMIC DNA]</scope>
</reference>
<dbReference type="EMBL" id="CARXXK010000002">
    <property type="protein sequence ID" value="CAI6357469.1"/>
    <property type="molecule type" value="Genomic_DNA"/>
</dbReference>
<dbReference type="AlphaFoldDB" id="A0AAV0WN72"/>
<name>A0AAV0WN72_9HEMI</name>
<dbReference type="Proteomes" id="UP001160148">
    <property type="component" value="Unassembled WGS sequence"/>
</dbReference>
<proteinExistence type="predicted"/>
<evidence type="ECO:0000259" key="2">
    <source>
        <dbReference type="Pfam" id="PF21789"/>
    </source>
</evidence>
<feature type="domain" description="Transposable element P transposase-like RNase H C-terminal" evidence="2">
    <location>
        <begin position="129"/>
        <end position="162"/>
    </location>
</feature>
<keyword evidence="4" id="KW-1185">Reference proteome</keyword>
<organism evidence="3 4">
    <name type="scientific">Macrosiphum euphorbiae</name>
    <name type="common">potato aphid</name>
    <dbReference type="NCBI Taxonomy" id="13131"/>
    <lineage>
        <taxon>Eukaryota</taxon>
        <taxon>Metazoa</taxon>
        <taxon>Ecdysozoa</taxon>
        <taxon>Arthropoda</taxon>
        <taxon>Hexapoda</taxon>
        <taxon>Insecta</taxon>
        <taxon>Pterygota</taxon>
        <taxon>Neoptera</taxon>
        <taxon>Paraneoptera</taxon>
        <taxon>Hemiptera</taxon>
        <taxon>Sternorrhyncha</taxon>
        <taxon>Aphidomorpha</taxon>
        <taxon>Aphidoidea</taxon>
        <taxon>Aphididae</taxon>
        <taxon>Macrosiphini</taxon>
        <taxon>Macrosiphum</taxon>
    </lineage>
</organism>
<dbReference type="PANTHER" id="PTHR47577:SF2">
    <property type="entry name" value="THAP DOMAIN CONTAINING 9"/>
    <property type="match status" value="1"/>
</dbReference>
<evidence type="ECO:0000259" key="1">
    <source>
        <dbReference type="Pfam" id="PF21788"/>
    </source>
</evidence>
<accession>A0AAV0WN72</accession>
<comment type="caution">
    <text evidence="3">The sequence shown here is derived from an EMBL/GenBank/DDBJ whole genome shotgun (WGS) entry which is preliminary data.</text>
</comment>
<dbReference type="InterPro" id="IPR048366">
    <property type="entry name" value="TNP-like_GBD"/>
</dbReference>
<protein>
    <submittedName>
        <fullName evidence="3">Uncharacterized protein</fullName>
    </submittedName>
</protein>
<evidence type="ECO:0000313" key="4">
    <source>
        <dbReference type="Proteomes" id="UP001160148"/>
    </source>
</evidence>
<feature type="domain" description="Transposable element P transposase-like GTP-binding insertion" evidence="1">
    <location>
        <begin position="2"/>
        <end position="77"/>
    </location>
</feature>
<dbReference type="PANTHER" id="PTHR47577">
    <property type="entry name" value="THAP DOMAIN-CONTAINING PROTEIN 6"/>
    <property type="match status" value="1"/>
</dbReference>
<sequence length="376" mass="43821">MHLIKCVRNRLYNSKSLRLHPDSDSVSWKYYEEVYKNDVVHPAKLRMIPKITPSHLNLTSMSNMRVRLCTQKFKDAINYLNCCENEMYAGRITPAILNAADITRCLRVTLQSTIDLSTYLLEYYVLTGKMCQDPLEKFFGIMRQSAGPNDHPTTPIFLHLYKILSVYSVLKPPKQGNCTITKADVPKVSLADLRDIFENKTSERFNKIEKLKAKLDSLIEDNKWEACDVLPDMESKSESSIRDCLVYYVCGYVTRTILKHKKCEKCIEFLRSGDINHQLGELVEAKSRGQLIHPNKYLFDFLSSVEHSFSEHCTDIDVFEKVVSDITQNIQFKFSCRLHLVKVTTEIIVYYIQMRMRQYSYQENLKCKKISKLYHT</sequence>
<evidence type="ECO:0000313" key="3">
    <source>
        <dbReference type="EMBL" id="CAI6357469.1"/>
    </source>
</evidence>
<gene>
    <name evidence="3" type="ORF">MEUPH1_LOCUS13093</name>
</gene>
<dbReference type="InterPro" id="IPR048367">
    <property type="entry name" value="TNP-like_RNaseH_C"/>
</dbReference>
<dbReference type="Pfam" id="PF21789">
    <property type="entry name" value="TNP-like_RNaseH_C"/>
    <property type="match status" value="1"/>
</dbReference>
<dbReference type="Pfam" id="PF21788">
    <property type="entry name" value="TNP-like_GBD"/>
    <property type="match status" value="1"/>
</dbReference>